<dbReference type="PANTHER" id="PTHR47216:SF4">
    <property type="entry name" value="OS01G0859400 PROTEIN"/>
    <property type="match status" value="1"/>
</dbReference>
<dbReference type="Proteomes" id="UP000184123">
    <property type="component" value="Unassembled WGS sequence"/>
</dbReference>
<dbReference type="InterPro" id="IPR020422">
    <property type="entry name" value="TYR_PHOSPHATASE_DUAL_dom"/>
</dbReference>
<feature type="transmembrane region" description="Helical" evidence="1">
    <location>
        <begin position="12"/>
        <end position="37"/>
    </location>
</feature>
<dbReference type="OrthoDB" id="142078at2"/>
<proteinExistence type="predicted"/>
<feature type="transmembrane region" description="Helical" evidence="1">
    <location>
        <begin position="92"/>
        <end position="114"/>
    </location>
</feature>
<dbReference type="EMBL" id="BJXU01000190">
    <property type="protein sequence ID" value="GEN26158.1"/>
    <property type="molecule type" value="Genomic_DNA"/>
</dbReference>
<keyword evidence="1" id="KW-0812">Transmembrane</keyword>
<evidence type="ECO:0000313" key="3">
    <source>
        <dbReference type="EMBL" id="GEN26158.1"/>
    </source>
</evidence>
<dbReference type="Gene3D" id="3.90.190.10">
    <property type="entry name" value="Protein tyrosine phosphatase superfamily"/>
    <property type="match status" value="1"/>
</dbReference>
<evidence type="ECO:0000313" key="6">
    <source>
        <dbReference type="Proteomes" id="UP000321726"/>
    </source>
</evidence>
<dbReference type="STRING" id="44933.SAMN05660971_01128"/>
<dbReference type="PROSITE" id="PS50056">
    <property type="entry name" value="TYR_PHOSPHATASE_2"/>
    <property type="match status" value="1"/>
</dbReference>
<accession>A0A1M7CLG4</accession>
<feature type="transmembrane region" description="Helical" evidence="1">
    <location>
        <begin position="160"/>
        <end position="178"/>
    </location>
</feature>
<feature type="transmembrane region" description="Helical" evidence="1">
    <location>
        <begin position="57"/>
        <end position="80"/>
    </location>
</feature>
<dbReference type="InterPro" id="IPR000340">
    <property type="entry name" value="Dual-sp_phosphatase_cat-dom"/>
</dbReference>
<dbReference type="EMBL" id="FRCA01000002">
    <property type="protein sequence ID" value="SHL67659.1"/>
    <property type="molecule type" value="Genomic_DNA"/>
</dbReference>
<dbReference type="InterPro" id="IPR029021">
    <property type="entry name" value="Prot-tyrosine_phosphatase-like"/>
</dbReference>
<dbReference type="RefSeq" id="WP_073434031.1">
    <property type="nucleotide sequence ID" value="NZ_BJXU01000190.1"/>
</dbReference>
<keyword evidence="1" id="KW-0472">Membrane</keyword>
<evidence type="ECO:0000313" key="5">
    <source>
        <dbReference type="Proteomes" id="UP000184123"/>
    </source>
</evidence>
<dbReference type="Proteomes" id="UP000321726">
    <property type="component" value="Unassembled WGS sequence"/>
</dbReference>
<organism evidence="4 5">
    <name type="scientific">Halomonas cupida</name>
    <dbReference type="NCBI Taxonomy" id="44933"/>
    <lineage>
        <taxon>Bacteria</taxon>
        <taxon>Pseudomonadati</taxon>
        <taxon>Pseudomonadota</taxon>
        <taxon>Gammaproteobacteria</taxon>
        <taxon>Oceanospirillales</taxon>
        <taxon>Halomonadaceae</taxon>
        <taxon>Halomonas</taxon>
    </lineage>
</organism>
<evidence type="ECO:0000313" key="4">
    <source>
        <dbReference type="EMBL" id="SHL67659.1"/>
    </source>
</evidence>
<feature type="transmembrane region" description="Helical" evidence="1">
    <location>
        <begin position="277"/>
        <end position="295"/>
    </location>
</feature>
<feature type="transmembrane region" description="Helical" evidence="1">
    <location>
        <begin position="184"/>
        <end position="203"/>
    </location>
</feature>
<keyword evidence="6" id="KW-1185">Reference proteome</keyword>
<gene>
    <name evidence="3" type="ORF">HCU01_41070</name>
    <name evidence="4" type="ORF">SAMN05660971_01128</name>
</gene>
<feature type="transmembrane region" description="Helical" evidence="1">
    <location>
        <begin position="252"/>
        <end position="270"/>
    </location>
</feature>
<name>A0A1M7CLG4_9GAMM</name>
<dbReference type="Pfam" id="PF00782">
    <property type="entry name" value="DSPc"/>
    <property type="match status" value="1"/>
</dbReference>
<dbReference type="InterPro" id="IPR000387">
    <property type="entry name" value="Tyr_Pase_dom"/>
</dbReference>
<keyword evidence="1" id="KW-1133">Transmembrane helix</keyword>
<reference evidence="3 6" key="2">
    <citation type="submission" date="2019-07" db="EMBL/GenBank/DDBJ databases">
        <title>Whole genome shotgun sequence of Halomonas cupida NBRC 102219.</title>
        <authorList>
            <person name="Hosoyama A."/>
            <person name="Uohara A."/>
            <person name="Ohji S."/>
            <person name="Ichikawa N."/>
        </authorList>
    </citation>
    <scope>NUCLEOTIDE SEQUENCE [LARGE SCALE GENOMIC DNA]</scope>
    <source>
        <strain evidence="3 6">NBRC 102219</strain>
    </source>
</reference>
<dbReference type="SUPFAM" id="SSF52799">
    <property type="entry name" value="(Phosphotyrosine protein) phosphatases II"/>
    <property type="match status" value="1"/>
</dbReference>
<protein>
    <submittedName>
        <fullName evidence="3">Ser/threonine protein phosphatase</fullName>
    </submittedName>
</protein>
<dbReference type="CDD" id="cd03386">
    <property type="entry name" value="PAP2_Aur1_like"/>
    <property type="match status" value="1"/>
</dbReference>
<sequence length="463" mass="51520">MAAIPAEPTPRPWRLALAWLVALGIFFYASYGLANWLATQRAHVPSVVFDWEANIPFVAWSILPYWSLNLFYTGSLFVCSTRHELGIHVRRLLTVQIIAVTFFIITPLAFSFGQPEVDGLPGRLFGALRSFDRPYNQAPSLHIALVVILWSLYSHHVQGLLRGLLHLWFILVGLSVLTTWQHHFIDVPTGALLGLFCLWLWPLHSVSPLKSLQLSRDRRRIRLFGYYTVGAVLLAAMAMLCGGAWLWLWYPAVSLALVAANYLVIGINGFQKDPQGIMTLAARLLLLPYLLGAWLNSRWWTRGQTEACEIVDGVWLGRFPTAHSLNSRVAPVVELSERELTVLDLTAELPAPGNLADTGVSWFCQPMLDLVDAPPSDLAAAATRLELKHKQGPVLVVCALGYSRSASVVALWLVQSGRATSIDTAIAMIAEKRPSIRLDERHRQLIKTALQKDNGQDGNREAT</sequence>
<feature type="transmembrane region" description="Helical" evidence="1">
    <location>
        <begin position="134"/>
        <end position="153"/>
    </location>
</feature>
<dbReference type="SMART" id="SM00195">
    <property type="entry name" value="DSPc"/>
    <property type="match status" value="1"/>
</dbReference>
<evidence type="ECO:0000259" key="2">
    <source>
        <dbReference type="PROSITE" id="PS50056"/>
    </source>
</evidence>
<feature type="domain" description="Tyrosine specific protein phosphatases" evidence="2">
    <location>
        <begin position="376"/>
        <end position="444"/>
    </location>
</feature>
<dbReference type="AlphaFoldDB" id="A0A1M7CLG4"/>
<dbReference type="PANTHER" id="PTHR47216">
    <property type="match status" value="1"/>
</dbReference>
<evidence type="ECO:0000256" key="1">
    <source>
        <dbReference type="SAM" id="Phobius"/>
    </source>
</evidence>
<feature type="transmembrane region" description="Helical" evidence="1">
    <location>
        <begin position="224"/>
        <end position="246"/>
    </location>
</feature>
<reference evidence="4 5" key="1">
    <citation type="submission" date="2016-11" db="EMBL/GenBank/DDBJ databases">
        <authorList>
            <person name="Jaros S."/>
            <person name="Januszkiewicz K."/>
            <person name="Wedrychowicz H."/>
        </authorList>
    </citation>
    <scope>NUCLEOTIDE SEQUENCE [LARGE SCALE GENOMIC DNA]</scope>
    <source>
        <strain evidence="4 5">DSM 4740</strain>
    </source>
</reference>